<keyword evidence="2" id="KW-1185">Reference proteome</keyword>
<gene>
    <name evidence="1" type="ORF">VTJ49DRAFT_4588</name>
</gene>
<evidence type="ECO:0008006" key="3">
    <source>
        <dbReference type="Google" id="ProtNLM"/>
    </source>
</evidence>
<dbReference type="Proteomes" id="UP001583172">
    <property type="component" value="Unassembled WGS sequence"/>
</dbReference>
<organism evidence="1 2">
    <name type="scientific">Humicola insolens</name>
    <name type="common">Soft-rot fungus</name>
    <dbReference type="NCBI Taxonomy" id="85995"/>
    <lineage>
        <taxon>Eukaryota</taxon>
        <taxon>Fungi</taxon>
        <taxon>Dikarya</taxon>
        <taxon>Ascomycota</taxon>
        <taxon>Pezizomycotina</taxon>
        <taxon>Sordariomycetes</taxon>
        <taxon>Sordariomycetidae</taxon>
        <taxon>Sordariales</taxon>
        <taxon>Chaetomiaceae</taxon>
        <taxon>Mycothermus</taxon>
    </lineage>
</organism>
<name>A0ABR3V566_HUMIN</name>
<proteinExistence type="predicted"/>
<accession>A0ABR3V566</accession>
<evidence type="ECO:0000313" key="1">
    <source>
        <dbReference type="EMBL" id="KAL1836855.1"/>
    </source>
</evidence>
<evidence type="ECO:0000313" key="2">
    <source>
        <dbReference type="Proteomes" id="UP001583172"/>
    </source>
</evidence>
<comment type="caution">
    <text evidence="1">The sequence shown here is derived from an EMBL/GenBank/DDBJ whole genome shotgun (WGS) entry which is preliminary data.</text>
</comment>
<protein>
    <recommendedName>
        <fullName evidence="3">F-box domain-containing protein</fullName>
    </recommendedName>
</protein>
<dbReference type="EMBL" id="JAZGSY010000358">
    <property type="protein sequence ID" value="KAL1836855.1"/>
    <property type="molecule type" value="Genomic_DNA"/>
</dbReference>
<reference evidence="1 2" key="1">
    <citation type="journal article" date="2024" name="Commun. Biol.">
        <title>Comparative genomic analysis of thermophilic fungi reveals convergent evolutionary adaptations and gene losses.</title>
        <authorList>
            <person name="Steindorff A.S."/>
            <person name="Aguilar-Pontes M.V."/>
            <person name="Robinson A.J."/>
            <person name="Andreopoulos B."/>
            <person name="LaButti K."/>
            <person name="Kuo A."/>
            <person name="Mondo S."/>
            <person name="Riley R."/>
            <person name="Otillar R."/>
            <person name="Haridas S."/>
            <person name="Lipzen A."/>
            <person name="Grimwood J."/>
            <person name="Schmutz J."/>
            <person name="Clum A."/>
            <person name="Reid I.D."/>
            <person name="Moisan M.C."/>
            <person name="Butler G."/>
            <person name="Nguyen T.T.M."/>
            <person name="Dewar K."/>
            <person name="Conant G."/>
            <person name="Drula E."/>
            <person name="Henrissat B."/>
            <person name="Hansel C."/>
            <person name="Singer S."/>
            <person name="Hutchinson M.I."/>
            <person name="de Vries R.P."/>
            <person name="Natvig D.O."/>
            <person name="Powell A.J."/>
            <person name="Tsang A."/>
            <person name="Grigoriev I.V."/>
        </authorList>
    </citation>
    <scope>NUCLEOTIDE SEQUENCE [LARGE SCALE GENOMIC DNA]</scope>
    <source>
        <strain evidence="1 2">CBS 620.91</strain>
    </source>
</reference>
<sequence>MALQPPHFPLPNMQVPFRDLPTEMILILSRYCDTCTLSRLSRCNRRLHTTLFSELWLTGTILDNHSGYFRPGKPALYYAIEMCNIWLVHRCLKNYERLGAANVKGILDGRTVLFDTFSWLPGGIPVDILHQPASAMPLSPMMRAIRAGWDKEGLRILYYGGCSVDMRRRINFPSYSAPGGELHLRCVTEICQELPGPPGLALMANAPLSGPVCRSAVHDAIEMQLPEVLDFLLGECWAEPGFKGGHNEEWNLWNSMLPLGEWLCRCTVAGPIQRFPVDVELNPNQEVIADILEHYGHNVSRWIRRSW</sequence>